<dbReference type="Pfam" id="PF14701">
    <property type="entry name" value="hDGE_amylase"/>
    <property type="match status" value="1"/>
</dbReference>
<evidence type="ECO:0000256" key="1">
    <source>
        <dbReference type="ARBA" id="ARBA00011738"/>
    </source>
</evidence>
<organism evidence="9 10">
    <name type="scientific">Marinobacter vulgaris</name>
    <dbReference type="NCBI Taxonomy" id="1928331"/>
    <lineage>
        <taxon>Bacteria</taxon>
        <taxon>Pseudomonadati</taxon>
        <taxon>Pseudomonadota</taxon>
        <taxon>Gammaproteobacteria</taxon>
        <taxon>Pseudomonadales</taxon>
        <taxon>Marinobacteraceae</taxon>
        <taxon>Marinobacter</taxon>
    </lineage>
</organism>
<comment type="subunit">
    <text evidence="1 6">Homodimer.</text>
</comment>
<dbReference type="Gene3D" id="2.60.40.1180">
    <property type="entry name" value="Golgi alpha-mannosidase II"/>
    <property type="match status" value="1"/>
</dbReference>
<dbReference type="InterPro" id="IPR017853">
    <property type="entry name" value="GH"/>
</dbReference>
<dbReference type="PANTHER" id="PTHR47786">
    <property type="entry name" value="ALPHA-1,4-GLUCAN:MALTOSE-1-PHOSPHATE MALTOSYLTRANSFERASE"/>
    <property type="match status" value="1"/>
</dbReference>
<evidence type="ECO:0000259" key="8">
    <source>
        <dbReference type="SMART" id="SM00642"/>
    </source>
</evidence>
<evidence type="ECO:0000256" key="4">
    <source>
        <dbReference type="ARBA" id="ARBA00023277"/>
    </source>
</evidence>
<feature type="active site" description="Proton donor" evidence="6">
    <location>
        <position position="869"/>
    </location>
</feature>
<dbReference type="Gene3D" id="2.60.40.10">
    <property type="entry name" value="Immunoglobulins"/>
    <property type="match status" value="1"/>
</dbReference>
<dbReference type="Pfam" id="PF21702">
    <property type="entry name" value="GLGE_C"/>
    <property type="match status" value="1"/>
</dbReference>
<dbReference type="RefSeq" id="WP_114613023.1">
    <property type="nucleotide sequence ID" value="NZ_QFWX01000004.1"/>
</dbReference>
<dbReference type="Gene3D" id="3.20.20.80">
    <property type="entry name" value="Glycosidases"/>
    <property type="match status" value="3"/>
</dbReference>
<dbReference type="OrthoDB" id="9805159at2"/>
<dbReference type="InterPro" id="IPR049171">
    <property type="entry name" value="GLGE_C"/>
</dbReference>
<proteinExistence type="inferred from homology"/>
<dbReference type="InterPro" id="IPR026585">
    <property type="entry name" value="GlgE"/>
</dbReference>
<feature type="site" description="Transition state stabilizer" evidence="6">
    <location>
        <position position="927"/>
    </location>
</feature>
<feature type="binding site" evidence="6">
    <location>
        <position position="841"/>
    </location>
    <ligand>
        <name>alpha-maltose 1-phosphate</name>
        <dbReference type="ChEBI" id="CHEBI:63576"/>
    </ligand>
</feature>
<dbReference type="HAMAP" id="MF_02124">
    <property type="entry name" value="GlgE"/>
    <property type="match status" value="1"/>
</dbReference>
<keyword evidence="10" id="KW-1185">Reference proteome</keyword>
<keyword evidence="3 6" id="KW-0808">Transferase</keyword>
<dbReference type="GO" id="GO:0004553">
    <property type="term" value="F:hydrolase activity, hydrolyzing O-glycosyl compounds"/>
    <property type="evidence" value="ECO:0007669"/>
    <property type="project" value="InterPro"/>
</dbReference>
<dbReference type="PANTHER" id="PTHR47786:SF2">
    <property type="entry name" value="GLYCOSYL HYDROLASE FAMILY 13 CATALYTIC DOMAIN-CONTAINING PROTEIN"/>
    <property type="match status" value="1"/>
</dbReference>
<comment type="catalytic activity">
    <reaction evidence="5 6">
        <text>alpha-maltose 1-phosphate + [(1-&gt;4)-alpha-D-glucosyl](n) = [(1-&gt;4)-alpha-D-glucosyl](n+2) + phosphate</text>
        <dbReference type="Rhea" id="RHEA:42692"/>
        <dbReference type="Rhea" id="RHEA-COMP:9584"/>
        <dbReference type="Rhea" id="RHEA-COMP:10183"/>
        <dbReference type="ChEBI" id="CHEBI:15444"/>
        <dbReference type="ChEBI" id="CHEBI:43474"/>
        <dbReference type="ChEBI" id="CHEBI:63576"/>
        <dbReference type="EC" id="2.4.99.16"/>
    </reaction>
</comment>
<accession>A0A2V3ZK76</accession>
<keyword evidence="4 6" id="KW-0119">Carbohydrate metabolism</keyword>
<dbReference type="Pfam" id="PF11896">
    <property type="entry name" value="GlgE_dom_N_S"/>
    <property type="match status" value="1"/>
</dbReference>
<feature type="domain" description="Glycosyl hydrolase family 13 catalytic" evidence="8">
    <location>
        <begin position="1"/>
        <end position="337"/>
    </location>
</feature>
<reference evidence="10" key="1">
    <citation type="submission" date="2018-05" db="EMBL/GenBank/DDBJ databases">
        <authorList>
            <person name="Lu D."/>
        </authorList>
    </citation>
    <scope>NUCLEOTIDE SEQUENCE [LARGE SCALE GENOMIC DNA]</scope>
    <source>
        <strain evidence="10">F01</strain>
    </source>
</reference>
<reference evidence="9 10" key="2">
    <citation type="submission" date="2018-06" db="EMBL/GenBank/DDBJ databases">
        <title>Marinobactersediminissp. nov, a moderately halophilic bacterium isolated from marine solar saltern.</title>
        <authorList>
            <person name="Zhang Y."/>
        </authorList>
    </citation>
    <scope>NUCLEOTIDE SEQUENCE [LARGE SCALE GENOMIC DNA]</scope>
    <source>
        <strain evidence="9 10">F01</strain>
    </source>
</reference>
<comment type="caution">
    <text evidence="9">The sequence shown here is derived from an EMBL/GenBank/DDBJ whole genome shotgun (WGS) entry which is preliminary data.</text>
</comment>
<feature type="region of interest" description="Disordered" evidence="7">
    <location>
        <begin position="707"/>
        <end position="733"/>
    </location>
</feature>
<dbReference type="InterPro" id="IPR021828">
    <property type="entry name" value="GlgE_dom_N/S"/>
</dbReference>
<evidence type="ECO:0000256" key="3">
    <source>
        <dbReference type="ARBA" id="ARBA00022679"/>
    </source>
</evidence>
<feature type="binding site" evidence="6">
    <location>
        <position position="709"/>
    </location>
    <ligand>
        <name>alpha-maltose 1-phosphate</name>
        <dbReference type="ChEBI" id="CHEBI:63576"/>
    </ligand>
</feature>
<evidence type="ECO:0000256" key="6">
    <source>
        <dbReference type="HAMAP-Rule" id="MF_02124"/>
    </source>
</evidence>
<comment type="similarity">
    <text evidence="6">Belongs to the glycosyl hydrolase 13 family. GlgE subfamily.</text>
</comment>
<dbReference type="EMBL" id="QFWX01000004">
    <property type="protein sequence ID" value="PXX90798.1"/>
    <property type="molecule type" value="Genomic_DNA"/>
</dbReference>
<dbReference type="GO" id="GO:0016758">
    <property type="term" value="F:hexosyltransferase activity"/>
    <property type="evidence" value="ECO:0007669"/>
    <property type="project" value="UniProtKB-UniRule"/>
</dbReference>
<evidence type="ECO:0000256" key="7">
    <source>
        <dbReference type="SAM" id="MobiDB-lite"/>
    </source>
</evidence>
<feature type="active site" description="Nucleophile" evidence="6">
    <location>
        <position position="840"/>
    </location>
</feature>
<comment type="function">
    <text evidence="6">Maltosyltransferase that uses maltose 1-phosphate (M1P) as the sugar donor to elongate linear or branched alpha-(1-&gt;4)-glucans. Is involved in a branched alpha-glucan biosynthetic pathway from trehalose, together with TreS, Mak and GlgB.</text>
</comment>
<dbReference type="InterPro" id="IPR013780">
    <property type="entry name" value="Glyco_hydro_b"/>
</dbReference>
<evidence type="ECO:0000256" key="2">
    <source>
        <dbReference type="ARBA" id="ARBA00022676"/>
    </source>
</evidence>
<feature type="binding site" evidence="6">
    <location>
        <position position="804"/>
    </location>
    <ligand>
        <name>alpha-maltose 1-phosphate</name>
        <dbReference type="ChEBI" id="CHEBI:63576"/>
    </ligand>
</feature>
<keyword evidence="2 6" id="KW-0328">Glycosyltransferase</keyword>
<sequence>MDTQGSGPRIYNLFPLLAGTTADWQAELPRIAGMLFNWVYLNPFHYPGFSGSLYAVKDYYALNPLFDDGSGCSCDEQLRAFVEASEQSGLSVMMDLVINHTAKDAVLVENHPDWFLRDENGELKSPAAIDPDDASLATVWGDLAEIDYSERPARAEIVAYWQTLVRHYVRLGFRGFRCDAAYKVPAEVWKAIVGAARDQDANTVFMAETLGCRPEEVYALSDAGFDYLFNSAKWWDFRSPWLLEQYDAFRHIAPSIAFPESHDTERLAAGLLRDGVPEENIQRHYRFQYSFAATFSAGVMLPMGFEFGYRQPLDVVESRSWLKETPLFDISDFIAETNRCKASVPALNEDGRQFPVQSPGSDAVVLARHSSMPAEWALLFINPLSGRELRLSMDKLELTLDAGTTAEEITPGGEAIRLRPDSRLVLAPLEVRIFHACGASGEAAPARTVTSHNVTARYLDTVRSGIITIQDVYPEIDCGKYPVKREVGDSLEVTATIFREGHDCLNASLLYRRQDETEWREVSMSRINPGLDLWRGTLRLEENTDYFYTIEASTDLFETWWQETGKKLDAGQDIGVELLEGRALVAEALERTAGNDRRQISRALADFDKAADDGERTELLRSALLRSILARWPDRTRSSRYGRELEVIVDRVRARFASWYEIFPRSQGVVEGQSATFADCEQRLPEIREMGFDVVYLAPIHPIGHTNRKGPNNTLNAGPDDPGSPYAIGSEDGGHTAIHPELGTLEDFRHFVRVANDLGMDVAMDFAIQCSPDHPWLKEYPEWFTVRPDGTIKYAENPPKKYQDIVNVNFYGEHQEELWRELLNVVLFWVQQGVKTFRVDNPHTKPVPFWEWLIREVRLHHPETIFLSEAFTRPPMLQMLAKVGFSQSYTYFTWRNSKQELTDYLQELTATEVGEYLRPNFFANTPDILPTFLQTGGRPAFKIRFVLAATLSSVYGIYSGFELCENDAVPGKEEYLHSEKYEYKVRDWDAPGNIREYITAINRIRHQNPALQELLNLRFHHADSPDILFYGKTLEQPANLIFVAVNVDPFDGHDATLEFPLEQLGIPEEAGFEVEDLLNGARHLWHGRHHHVRLEPDNPAIIFRVTPRNHVDYHSPSL</sequence>
<dbReference type="SMART" id="SM00642">
    <property type="entry name" value="Aamy"/>
    <property type="match status" value="1"/>
</dbReference>
<evidence type="ECO:0000256" key="5">
    <source>
        <dbReference type="ARBA" id="ARBA00048735"/>
    </source>
</evidence>
<dbReference type="InterPro" id="IPR006047">
    <property type="entry name" value="GH13_cat_dom"/>
</dbReference>
<dbReference type="EC" id="2.4.99.16" evidence="6"/>
<dbReference type="Gene3D" id="1.20.58.80">
    <property type="entry name" value="Phosphotransferase system, lactose/cellobiose-type IIA subunit"/>
    <property type="match status" value="1"/>
</dbReference>
<protein>
    <recommendedName>
        <fullName evidence="6">Alpha-1,4-glucan:maltose-1-phosphate maltosyltransferase</fullName>
        <shortName evidence="6">GMPMT</shortName>
        <ecNumber evidence="6">2.4.99.16</ecNumber>
    </recommendedName>
    <alternativeName>
        <fullName evidence="6">(1-&gt;4)-alpha-D-glucan:maltose-1-phosphate alpha-D-maltosyltransferase</fullName>
    </alternativeName>
</protein>
<feature type="binding site" evidence="6">
    <location>
        <position position="769"/>
    </location>
    <ligand>
        <name>alpha-maltose 1-phosphate</name>
        <dbReference type="ChEBI" id="CHEBI:63576"/>
    </ligand>
</feature>
<gene>
    <name evidence="6" type="primary">glgE</name>
    <name evidence="9" type="ORF">DIT71_09695</name>
</gene>
<dbReference type="AlphaFoldDB" id="A0A2V3ZK76"/>
<dbReference type="SUPFAM" id="SSF51445">
    <property type="entry name" value="(Trans)glycosidases"/>
    <property type="match status" value="2"/>
</dbReference>
<evidence type="ECO:0000313" key="10">
    <source>
        <dbReference type="Proteomes" id="UP000253987"/>
    </source>
</evidence>
<dbReference type="InterPro" id="IPR013783">
    <property type="entry name" value="Ig-like_fold"/>
</dbReference>
<name>A0A2V3ZK76_9GAMM</name>
<dbReference type="SMR" id="A0A2V3ZK76"/>
<feature type="binding site" evidence="6">
    <location>
        <begin position="980"/>
        <end position="981"/>
    </location>
    <ligand>
        <name>alpha-maltose 1-phosphate</name>
        <dbReference type="ChEBI" id="CHEBI:63576"/>
    </ligand>
</feature>
<evidence type="ECO:0000313" key="9">
    <source>
        <dbReference type="EMBL" id="PXX90798.1"/>
    </source>
</evidence>
<dbReference type="Proteomes" id="UP000253987">
    <property type="component" value="Unassembled WGS sequence"/>
</dbReference>
<dbReference type="CDD" id="cd11344">
    <property type="entry name" value="AmyAc_GlgE_like"/>
    <property type="match status" value="1"/>
</dbReference>
<dbReference type="InterPro" id="IPR032792">
    <property type="entry name" value="AGL_glucanoTrfase"/>
</dbReference>
<dbReference type="GO" id="GO:0030979">
    <property type="term" value="P:alpha-glucan biosynthetic process"/>
    <property type="evidence" value="ECO:0007669"/>
    <property type="project" value="UniProtKB-UniRule"/>
</dbReference>